<protein>
    <submittedName>
        <fullName evidence="2">Uncharacterized protein</fullName>
    </submittedName>
</protein>
<proteinExistence type="predicted"/>
<organism evidence="2 3">
    <name type="scientific">Macrolepiota fuliginosa MF-IS2</name>
    <dbReference type="NCBI Taxonomy" id="1400762"/>
    <lineage>
        <taxon>Eukaryota</taxon>
        <taxon>Fungi</taxon>
        <taxon>Dikarya</taxon>
        <taxon>Basidiomycota</taxon>
        <taxon>Agaricomycotina</taxon>
        <taxon>Agaricomycetes</taxon>
        <taxon>Agaricomycetidae</taxon>
        <taxon>Agaricales</taxon>
        <taxon>Agaricineae</taxon>
        <taxon>Agaricaceae</taxon>
        <taxon>Macrolepiota</taxon>
    </lineage>
</organism>
<feature type="compositionally biased region" description="Polar residues" evidence="1">
    <location>
        <begin position="709"/>
        <end position="742"/>
    </location>
</feature>
<dbReference type="OrthoDB" id="3064091at2759"/>
<feature type="compositionally biased region" description="Low complexity" evidence="1">
    <location>
        <begin position="312"/>
        <end position="330"/>
    </location>
</feature>
<feature type="region of interest" description="Disordered" evidence="1">
    <location>
        <begin position="587"/>
        <end position="624"/>
    </location>
</feature>
<accession>A0A9P5XHK0</accession>
<feature type="compositionally biased region" description="Polar residues" evidence="1">
    <location>
        <begin position="331"/>
        <end position="346"/>
    </location>
</feature>
<keyword evidence="3" id="KW-1185">Reference proteome</keyword>
<feature type="compositionally biased region" description="Low complexity" evidence="1">
    <location>
        <begin position="401"/>
        <end position="412"/>
    </location>
</feature>
<evidence type="ECO:0000313" key="3">
    <source>
        <dbReference type="Proteomes" id="UP000807342"/>
    </source>
</evidence>
<feature type="compositionally biased region" description="Basic and acidic residues" evidence="1">
    <location>
        <begin position="819"/>
        <end position="830"/>
    </location>
</feature>
<feature type="compositionally biased region" description="Basic and acidic residues" evidence="1">
    <location>
        <begin position="745"/>
        <end position="757"/>
    </location>
</feature>
<evidence type="ECO:0000256" key="1">
    <source>
        <dbReference type="SAM" id="MobiDB-lite"/>
    </source>
</evidence>
<gene>
    <name evidence="2" type="ORF">P691DRAFT_353225</name>
</gene>
<dbReference type="AlphaFoldDB" id="A0A9P5XHK0"/>
<feature type="compositionally biased region" description="Acidic residues" evidence="1">
    <location>
        <begin position="387"/>
        <end position="399"/>
    </location>
</feature>
<feature type="compositionally biased region" description="Basic and acidic residues" evidence="1">
    <location>
        <begin position="533"/>
        <end position="553"/>
    </location>
</feature>
<reference evidence="2" key="1">
    <citation type="submission" date="2020-11" db="EMBL/GenBank/DDBJ databases">
        <authorList>
            <consortium name="DOE Joint Genome Institute"/>
            <person name="Ahrendt S."/>
            <person name="Riley R."/>
            <person name="Andreopoulos W."/>
            <person name="Labutti K."/>
            <person name="Pangilinan J."/>
            <person name="Ruiz-Duenas F.J."/>
            <person name="Barrasa J.M."/>
            <person name="Sanchez-Garcia M."/>
            <person name="Camarero S."/>
            <person name="Miyauchi S."/>
            <person name="Serrano A."/>
            <person name="Linde D."/>
            <person name="Babiker R."/>
            <person name="Drula E."/>
            <person name="Ayuso-Fernandez I."/>
            <person name="Pacheco R."/>
            <person name="Padilla G."/>
            <person name="Ferreira P."/>
            <person name="Barriuso J."/>
            <person name="Kellner H."/>
            <person name="Castanera R."/>
            <person name="Alfaro M."/>
            <person name="Ramirez L."/>
            <person name="Pisabarro A.G."/>
            <person name="Kuo A."/>
            <person name="Tritt A."/>
            <person name="Lipzen A."/>
            <person name="He G."/>
            <person name="Yan M."/>
            <person name="Ng V."/>
            <person name="Cullen D."/>
            <person name="Martin F."/>
            <person name="Rosso M.-N."/>
            <person name="Henrissat B."/>
            <person name="Hibbett D."/>
            <person name="Martinez A.T."/>
            <person name="Grigoriev I.V."/>
        </authorList>
    </citation>
    <scope>NUCLEOTIDE SEQUENCE</scope>
    <source>
        <strain evidence="2">MF-IS2</strain>
    </source>
</reference>
<feature type="compositionally biased region" description="Low complexity" evidence="1">
    <location>
        <begin position="597"/>
        <end position="616"/>
    </location>
</feature>
<feature type="region of interest" description="Disordered" evidence="1">
    <location>
        <begin position="307"/>
        <end position="417"/>
    </location>
</feature>
<comment type="caution">
    <text evidence="2">The sequence shown here is derived from an EMBL/GenBank/DDBJ whole genome shotgun (WGS) entry which is preliminary data.</text>
</comment>
<evidence type="ECO:0000313" key="2">
    <source>
        <dbReference type="EMBL" id="KAF9451503.1"/>
    </source>
</evidence>
<dbReference type="Proteomes" id="UP000807342">
    <property type="component" value="Unassembled WGS sequence"/>
</dbReference>
<dbReference type="EMBL" id="MU151084">
    <property type="protein sequence ID" value="KAF9451503.1"/>
    <property type="molecule type" value="Genomic_DNA"/>
</dbReference>
<name>A0A9P5XHK0_9AGAR</name>
<feature type="region of interest" description="Disordered" evidence="1">
    <location>
        <begin position="533"/>
        <end position="570"/>
    </location>
</feature>
<feature type="region of interest" description="Disordered" evidence="1">
    <location>
        <begin position="702"/>
        <end position="830"/>
    </location>
</feature>
<sequence>MLGMEAEFEETPVSPLTETQVELIEDVSAAIPTPQTGKASSEPIVIDEVPTEPSTQETVTTSTVLEVADVTITIEEDAAQPPKEYISFSGEEQFTYFIEEPLTDSEYCASEGLERGVSIGIASVQSDEVIPPTIVKGDVEELISDTEPDQGKAPVSHDGGVATVVPQTVAETVEESDVKDTQLSDQDMDEMTETRIQDFFVEPALANPPTLLTPPLGTNHEDYFAQPGSPIIEPTLMKLDVPGQANLPMTPNGSLPSIIQLPGTPQKVLSPVSTPGPGPTPVSIAVEPAVLKALRTNRDFVKVLTSPPIIPAPQQTQQPTTTDVAPPTATENNSDTTAAVPQQQATVEPLPLSEVSAPVYSPSELGDQSSTNDPYPYSLSTPGPVNEETEEGSEEDTEQDNSMSTSSSVNSVGKESDEPIFENAVKVELGYPPTVPAIAAEMKVDEIVENVLEVEKGLVDIEAEADALIDEFLVDELESDTDADGEADPEFVDLESSVSARASEECVAQQVEEVEVENSGVTEVEETKEVPMKEAEVVPKEGGRDGQFEEGKEQTVPSKETGGEKAVAGEEEEQDAFKLMGNDSMVAPGEVLDMTPSEKSSSEEQSGGEAGAIESAPLAPEPKEIPVIVPSTAPRAGVTLVAQPHPPIVPSHGIPSPSVGVVPYHVAAAAYHESSRLNTQTPSGLLPFGQVTAPIYSLQQKEQQEALRITQTPEHANSATQKSPLARTSQDVEPQGTITPTPGTKVEELPRKVRVSVEDPYNADNDSDREHGSNTSRNGKRKRSLSDVSGTELPSIASKSSKGKGKATGSRTTAKVSRPRKEGSKKSYSK</sequence>
<feature type="compositionally biased region" description="Polar residues" evidence="1">
    <location>
        <begin position="366"/>
        <end position="383"/>
    </location>
</feature>